<evidence type="ECO:0000256" key="10">
    <source>
        <dbReference type="ARBA" id="ARBA00022990"/>
    </source>
</evidence>
<evidence type="ECO:0000256" key="4">
    <source>
        <dbReference type="ARBA" id="ARBA00022679"/>
    </source>
</evidence>
<dbReference type="FunFam" id="3.30.40.10:FF:000005">
    <property type="entry name" value="zinc finger protein isoform X1"/>
    <property type="match status" value="1"/>
</dbReference>
<keyword evidence="4" id="KW-0808">Transferase</keyword>
<evidence type="ECO:0000256" key="16">
    <source>
        <dbReference type="RuleBase" id="RU361211"/>
    </source>
</evidence>
<proteinExistence type="inferred from homology"/>
<feature type="domain" description="PHD-type" evidence="18">
    <location>
        <begin position="177"/>
        <end position="227"/>
    </location>
</feature>
<comment type="similarity">
    <text evidence="2 16">Belongs to the MYST (SAS/MOZ) family.</text>
</comment>
<feature type="compositionally biased region" description="Polar residues" evidence="17">
    <location>
        <begin position="1160"/>
        <end position="1177"/>
    </location>
</feature>
<dbReference type="Proteomes" id="UP000807353">
    <property type="component" value="Unassembled WGS sequence"/>
</dbReference>
<feature type="region of interest" description="Disordered" evidence="17">
    <location>
        <begin position="1102"/>
        <end position="1129"/>
    </location>
</feature>
<dbReference type="SMART" id="SM00249">
    <property type="entry name" value="PHD"/>
    <property type="match status" value="2"/>
</dbReference>
<dbReference type="GO" id="GO:0006357">
    <property type="term" value="P:regulation of transcription by RNA polymerase II"/>
    <property type="evidence" value="ECO:0007669"/>
    <property type="project" value="TreeGrafter"/>
</dbReference>
<evidence type="ECO:0000256" key="12">
    <source>
        <dbReference type="ARBA" id="ARBA00023163"/>
    </source>
</evidence>
<keyword evidence="12" id="KW-0804">Transcription</keyword>
<evidence type="ECO:0000256" key="1">
    <source>
        <dbReference type="ARBA" id="ARBA00004123"/>
    </source>
</evidence>
<sequence>MRGLPFPTNVAFDRETSNEYGTPINNVGAIPIDPALVGPAIDPTLMEEGARAGTNDTQPETQHSRRSLARQDQYTHVQQYSEGPQGDPFAPQATHAYFPVEAELPPPPTKPAKRKRRARREEECGFCQGNDSKNKEGRPETMVTCTECGRSGHPSCMELTHVSHELLRTYPWKCLECKNCEICHEKGDDERILFCDFCDRGWHMYCLIPPLQEPPTGKWHCPSCPPLQLQLHYVSQPGYCPPPEHTKTLPDTPQPRASSVASSSRSLAHLLRSDVKSMAKGKGKGKAKAITTDESEEDPDVSVEDHPKVARIRGRPKQNRKPTIPKEVHYTDEEVPALSPPRHSKRARVREESPIGAPLPRVRLRLPSHKAKGKEREREEDDRKGVFDDILTPEERDTTKTSITNMDKQRFERSRMLAEQKFTPAPAPAPPILSRMSEIPEIPSTPGPSRPLRSSTTLHHFPAISTINPLGLSASPAPSTPGPASKTDLQALRIRTIRFGLYDIKTWYDAPFPEEYASIPDGRLFICEFCLKYMKSWFAVERHRVKCKMRHPPGDEIYRDGTVSIFEVDGRKNKIYCQNLCLLSKMFLDHKSLFYDVEPFLFYVMTETDEIGARFVGYFSKEKRSPKDYNVSCIMTLPVRQRQGWGNLLIDFSYLLSKKEQRPGSPEKPLSNLGALGYRNYWTLSLMRYLQTAPKKPRLEDISLATSMTIEDIYNTLLQQSMISARDPTPPPIKPIPGQSIKFPKGRKNGIARKNVQRTQTNDKEVDTPKGPFVAPTHYEIHWDPGMVDNYMRTWEAKGYFKLKPEKLSWSPYLLTRARVGKEKEHEVAAAEGSGATSSVEATDRGVNGTSNGNDNTSNADSSSLNTFQSPLGIFDDEIVDEVLRVSPAKTKTKSQSQKNPAQEVVQPDTDQAPKADTPPEPEKSSQKHLRSRSNQPSTISTPKRTSILVVEEPRTTRAGRKSPTKSHLVDGDEALAAKLALEEQMQGRILRPRSSGIDLKRTTSPHTAATPPRTMPPRKRQRLNSPPEAGETPLSMIRSESPVLINGNLPNGKALDLEASKLAATLFADEVVPIITPMIPLVHEDRRSGTIEELGKIGAAVTNNKDGPEDVKSEDPGTPFTTMTSRQSLPSEVTVVTIDTEHKNDPAPAVVAVELASPTEPTLRTSEAEASTNEPSISIGIETEGDVDADADTDVDADADGEYEEDAEGEVDGDGEMGVEEGTS</sequence>
<keyword evidence="10" id="KW-0007">Acetylation</keyword>
<accession>A0A9P5YF98</accession>
<keyword evidence="8" id="KW-0862">Zinc</keyword>
<comment type="catalytic activity">
    <reaction evidence="16">
        <text>L-lysyl-[protein] + acetyl-CoA = N(6)-acetyl-L-lysyl-[protein] + CoA + H(+)</text>
        <dbReference type="Rhea" id="RHEA:45948"/>
        <dbReference type="Rhea" id="RHEA-COMP:9752"/>
        <dbReference type="Rhea" id="RHEA-COMP:10731"/>
        <dbReference type="ChEBI" id="CHEBI:15378"/>
        <dbReference type="ChEBI" id="CHEBI:29969"/>
        <dbReference type="ChEBI" id="CHEBI:57287"/>
        <dbReference type="ChEBI" id="CHEBI:57288"/>
        <dbReference type="ChEBI" id="CHEBI:61930"/>
        <dbReference type="EC" id="2.3.1.48"/>
    </reaction>
</comment>
<dbReference type="FunFam" id="3.40.630.30:FF:000001">
    <property type="entry name" value="Histone acetyltransferase"/>
    <property type="match status" value="1"/>
</dbReference>
<comment type="subcellular location">
    <subcellularLocation>
        <location evidence="1 16">Nucleus</location>
    </subcellularLocation>
</comment>
<evidence type="ECO:0000256" key="11">
    <source>
        <dbReference type="ARBA" id="ARBA00023015"/>
    </source>
</evidence>
<evidence type="ECO:0000256" key="9">
    <source>
        <dbReference type="ARBA" id="ARBA00022853"/>
    </source>
</evidence>
<dbReference type="GO" id="GO:0008270">
    <property type="term" value="F:zinc ion binding"/>
    <property type="evidence" value="ECO:0007669"/>
    <property type="project" value="UniProtKB-KW"/>
</dbReference>
<feature type="compositionally biased region" description="Acidic residues" evidence="17">
    <location>
        <begin position="293"/>
        <end position="302"/>
    </location>
</feature>
<dbReference type="PANTHER" id="PTHR10615">
    <property type="entry name" value="HISTONE ACETYLTRANSFERASE"/>
    <property type="match status" value="1"/>
</dbReference>
<dbReference type="InterPro" id="IPR036388">
    <property type="entry name" value="WH-like_DNA-bd_sf"/>
</dbReference>
<keyword evidence="21" id="KW-1185">Reference proteome</keyword>
<dbReference type="GO" id="GO:0031507">
    <property type="term" value="P:heterochromatin formation"/>
    <property type="evidence" value="ECO:0007669"/>
    <property type="project" value="UniProtKB-ARBA"/>
</dbReference>
<feature type="compositionally biased region" description="Basic and acidic residues" evidence="17">
    <location>
        <begin position="1107"/>
        <end position="1116"/>
    </location>
</feature>
<dbReference type="AlphaFoldDB" id="A0A9P5YF98"/>
<keyword evidence="5" id="KW-0479">Metal-binding</keyword>
<feature type="region of interest" description="Disordered" evidence="17">
    <location>
        <begin position="242"/>
        <end position="352"/>
    </location>
</feature>
<feature type="region of interest" description="Disordered" evidence="17">
    <location>
        <begin position="1158"/>
        <end position="1225"/>
    </location>
</feature>
<evidence type="ECO:0000256" key="15">
    <source>
        <dbReference type="PROSITE-ProRule" id="PRU00146"/>
    </source>
</evidence>
<dbReference type="EMBL" id="MU150241">
    <property type="protein sequence ID" value="KAF9466565.1"/>
    <property type="molecule type" value="Genomic_DNA"/>
</dbReference>
<evidence type="ECO:0000256" key="7">
    <source>
        <dbReference type="ARBA" id="ARBA00022771"/>
    </source>
</evidence>
<evidence type="ECO:0000256" key="8">
    <source>
        <dbReference type="ARBA" id="ARBA00022833"/>
    </source>
</evidence>
<evidence type="ECO:0000313" key="21">
    <source>
        <dbReference type="Proteomes" id="UP000807353"/>
    </source>
</evidence>
<reference evidence="20" key="1">
    <citation type="submission" date="2020-11" db="EMBL/GenBank/DDBJ databases">
        <authorList>
            <consortium name="DOE Joint Genome Institute"/>
            <person name="Ahrendt S."/>
            <person name="Riley R."/>
            <person name="Andreopoulos W."/>
            <person name="Labutti K."/>
            <person name="Pangilinan J."/>
            <person name="Ruiz-Duenas F.J."/>
            <person name="Barrasa J.M."/>
            <person name="Sanchez-Garcia M."/>
            <person name="Camarero S."/>
            <person name="Miyauchi S."/>
            <person name="Serrano A."/>
            <person name="Linde D."/>
            <person name="Babiker R."/>
            <person name="Drula E."/>
            <person name="Ayuso-Fernandez I."/>
            <person name="Pacheco R."/>
            <person name="Padilla G."/>
            <person name="Ferreira P."/>
            <person name="Barriuso J."/>
            <person name="Kellner H."/>
            <person name="Castanera R."/>
            <person name="Alfaro M."/>
            <person name="Ramirez L."/>
            <person name="Pisabarro A.G."/>
            <person name="Kuo A."/>
            <person name="Tritt A."/>
            <person name="Lipzen A."/>
            <person name="He G."/>
            <person name="Yan M."/>
            <person name="Ng V."/>
            <person name="Cullen D."/>
            <person name="Martin F."/>
            <person name="Rosso M.-N."/>
            <person name="Henrissat B."/>
            <person name="Hibbett D."/>
            <person name="Martinez A.T."/>
            <person name="Grigoriev I.V."/>
        </authorList>
    </citation>
    <scope>NUCLEOTIDE SEQUENCE</scope>
    <source>
        <strain evidence="20">CBS 247.69</strain>
    </source>
</reference>
<feature type="compositionally biased region" description="Low complexity" evidence="17">
    <location>
        <begin position="256"/>
        <end position="270"/>
    </location>
</feature>
<feature type="compositionally biased region" description="Basic residues" evidence="17">
    <location>
        <begin position="309"/>
        <end position="320"/>
    </location>
</feature>
<dbReference type="GO" id="GO:1990467">
    <property type="term" value="C:NuA3a histone acetyltransferase complex"/>
    <property type="evidence" value="ECO:0007669"/>
    <property type="project" value="TreeGrafter"/>
</dbReference>
<dbReference type="GO" id="GO:0003712">
    <property type="term" value="F:transcription coregulator activity"/>
    <property type="evidence" value="ECO:0007669"/>
    <property type="project" value="TreeGrafter"/>
</dbReference>
<feature type="region of interest" description="Disordered" evidence="17">
    <location>
        <begin position="368"/>
        <end position="410"/>
    </location>
</feature>
<dbReference type="GO" id="GO:0005634">
    <property type="term" value="C:nucleus"/>
    <property type="evidence" value="ECO:0007669"/>
    <property type="project" value="UniProtKB-SubCell"/>
</dbReference>
<feature type="active site" description="Proton donor/acceptor" evidence="14">
    <location>
        <position position="667"/>
    </location>
</feature>
<dbReference type="SUPFAM" id="SSF57903">
    <property type="entry name" value="FYVE/PHD zinc finger"/>
    <property type="match status" value="2"/>
</dbReference>
<dbReference type="GO" id="GO:0003682">
    <property type="term" value="F:chromatin binding"/>
    <property type="evidence" value="ECO:0007669"/>
    <property type="project" value="TreeGrafter"/>
</dbReference>
<keyword evidence="9" id="KW-0156">Chromatin regulator</keyword>
<feature type="region of interest" description="Disordered" evidence="17">
    <location>
        <begin position="50"/>
        <end position="92"/>
    </location>
</feature>
<evidence type="ECO:0000256" key="14">
    <source>
        <dbReference type="PIRSR" id="PIRSR602717-51"/>
    </source>
</evidence>
<dbReference type="Gene3D" id="1.10.10.10">
    <property type="entry name" value="Winged helix-like DNA-binding domain superfamily/Winged helix DNA-binding domain"/>
    <property type="match status" value="1"/>
</dbReference>
<dbReference type="OrthoDB" id="787137at2759"/>
<evidence type="ECO:0000256" key="2">
    <source>
        <dbReference type="ARBA" id="ARBA00010107"/>
    </source>
</evidence>
<dbReference type="Gene3D" id="3.40.630.30">
    <property type="match status" value="1"/>
</dbReference>
<evidence type="ECO:0000256" key="17">
    <source>
        <dbReference type="SAM" id="MobiDB-lite"/>
    </source>
</evidence>
<dbReference type="Pfam" id="PF17772">
    <property type="entry name" value="zf-MYST"/>
    <property type="match status" value="1"/>
</dbReference>
<feature type="compositionally biased region" description="Polar residues" evidence="17">
    <location>
        <begin position="70"/>
        <end position="82"/>
    </location>
</feature>
<dbReference type="Gene3D" id="3.30.60.60">
    <property type="entry name" value="N-acetyl transferase-like"/>
    <property type="match status" value="1"/>
</dbReference>
<dbReference type="InterPro" id="IPR011011">
    <property type="entry name" value="Znf_FYVE_PHD"/>
</dbReference>
<keyword evidence="13 16" id="KW-0539">Nucleus</keyword>
<dbReference type="InterPro" id="IPR002717">
    <property type="entry name" value="HAT_MYST-type"/>
</dbReference>
<keyword evidence="11" id="KW-0805">Transcription regulation</keyword>
<protein>
    <recommendedName>
        <fullName evidence="3 16">Histone acetyltransferase</fullName>
        <ecNumber evidence="3 16">2.3.1.48</ecNumber>
    </recommendedName>
</protein>
<evidence type="ECO:0000313" key="20">
    <source>
        <dbReference type="EMBL" id="KAF9466565.1"/>
    </source>
</evidence>
<feature type="region of interest" description="Disordered" evidence="17">
    <location>
        <begin position="825"/>
        <end position="865"/>
    </location>
</feature>
<feature type="compositionally biased region" description="Polar residues" evidence="17">
    <location>
        <begin position="933"/>
        <end position="945"/>
    </location>
</feature>
<dbReference type="Pfam" id="PF01853">
    <property type="entry name" value="MOZ_SAS"/>
    <property type="match status" value="1"/>
</dbReference>
<evidence type="ECO:0000256" key="13">
    <source>
        <dbReference type="ARBA" id="ARBA00023242"/>
    </source>
</evidence>
<feature type="domain" description="PHD-type" evidence="18">
    <location>
        <begin position="121"/>
        <end position="180"/>
    </location>
</feature>
<evidence type="ECO:0000256" key="5">
    <source>
        <dbReference type="ARBA" id="ARBA00022723"/>
    </source>
</evidence>
<name>A0A9P5YF98_9AGAR</name>
<keyword evidence="6" id="KW-0677">Repeat</keyword>
<feature type="compositionally biased region" description="Basic and acidic residues" evidence="17">
    <location>
        <begin position="374"/>
        <end position="399"/>
    </location>
</feature>
<evidence type="ECO:0000259" key="18">
    <source>
        <dbReference type="PROSITE" id="PS50016"/>
    </source>
</evidence>
<dbReference type="EC" id="2.3.1.48" evidence="3 16"/>
<dbReference type="FunFam" id="3.30.60.60:FF:000001">
    <property type="entry name" value="Histone acetyltransferase"/>
    <property type="match status" value="1"/>
</dbReference>
<dbReference type="InterPro" id="IPR013083">
    <property type="entry name" value="Znf_RING/FYVE/PHD"/>
</dbReference>
<dbReference type="PANTHER" id="PTHR10615:SF161">
    <property type="entry name" value="HISTONE ACETYLTRANSFERASE KAT7"/>
    <property type="match status" value="1"/>
</dbReference>
<keyword evidence="7 15" id="KW-0863">Zinc-finger</keyword>
<feature type="compositionally biased region" description="Low complexity" evidence="17">
    <location>
        <begin position="848"/>
        <end position="864"/>
    </location>
</feature>
<feature type="domain" description="MYST-type HAT" evidence="19">
    <location>
        <begin position="489"/>
        <end position="812"/>
    </location>
</feature>
<dbReference type="InterPro" id="IPR016181">
    <property type="entry name" value="Acyl_CoA_acyltransferase"/>
</dbReference>
<feature type="compositionally biased region" description="Acidic residues" evidence="17">
    <location>
        <begin position="1184"/>
        <end position="1225"/>
    </location>
</feature>
<dbReference type="Gene3D" id="3.30.40.10">
    <property type="entry name" value="Zinc/RING finger domain, C3HC4 (zinc finger)"/>
    <property type="match status" value="1"/>
</dbReference>
<comment type="caution">
    <text evidence="20">The sequence shown here is derived from an EMBL/GenBank/DDBJ whole genome shotgun (WGS) entry which is preliminary data.</text>
</comment>
<evidence type="ECO:0000259" key="19">
    <source>
        <dbReference type="PROSITE" id="PS51726"/>
    </source>
</evidence>
<dbReference type="PROSITE" id="PS51726">
    <property type="entry name" value="MYST_HAT"/>
    <property type="match status" value="1"/>
</dbReference>
<dbReference type="InterPro" id="IPR040706">
    <property type="entry name" value="Zf-MYST"/>
</dbReference>
<dbReference type="InterPro" id="IPR001965">
    <property type="entry name" value="Znf_PHD"/>
</dbReference>
<dbReference type="InterPro" id="IPR050603">
    <property type="entry name" value="MYST_HAT"/>
</dbReference>
<gene>
    <name evidence="20" type="ORF">BDZ94DRAFT_1288192</name>
</gene>
<dbReference type="SUPFAM" id="SSF55729">
    <property type="entry name" value="Acyl-CoA N-acyltransferases (Nat)"/>
    <property type="match status" value="1"/>
</dbReference>
<evidence type="ECO:0000256" key="3">
    <source>
        <dbReference type="ARBA" id="ARBA00013184"/>
    </source>
</evidence>
<feature type="region of interest" description="Disordered" evidence="17">
    <location>
        <begin position="992"/>
        <end position="1035"/>
    </location>
</feature>
<dbReference type="CDD" id="cd15526">
    <property type="entry name" value="PHD1_MOZ_d4"/>
    <property type="match status" value="1"/>
</dbReference>
<dbReference type="GO" id="GO:0004402">
    <property type="term" value="F:histone acetyltransferase activity"/>
    <property type="evidence" value="ECO:0007669"/>
    <property type="project" value="InterPro"/>
</dbReference>
<feature type="region of interest" description="Disordered" evidence="17">
    <location>
        <begin position="889"/>
        <end position="969"/>
    </location>
</feature>
<organism evidence="20 21">
    <name type="scientific">Collybia nuda</name>
    <dbReference type="NCBI Taxonomy" id="64659"/>
    <lineage>
        <taxon>Eukaryota</taxon>
        <taxon>Fungi</taxon>
        <taxon>Dikarya</taxon>
        <taxon>Basidiomycota</taxon>
        <taxon>Agaricomycotina</taxon>
        <taxon>Agaricomycetes</taxon>
        <taxon>Agaricomycetidae</taxon>
        <taxon>Agaricales</taxon>
        <taxon>Tricholomatineae</taxon>
        <taxon>Clitocybaceae</taxon>
        <taxon>Collybia</taxon>
    </lineage>
</organism>
<feature type="compositionally biased region" description="Polar residues" evidence="17">
    <location>
        <begin position="1120"/>
        <end position="1129"/>
    </location>
</feature>
<dbReference type="PROSITE" id="PS50016">
    <property type="entry name" value="ZF_PHD_2"/>
    <property type="match status" value="2"/>
</dbReference>
<dbReference type="InterPro" id="IPR019787">
    <property type="entry name" value="Znf_PHD-finger"/>
</dbReference>
<dbReference type="Pfam" id="PF00628">
    <property type="entry name" value="PHD"/>
    <property type="match status" value="2"/>
</dbReference>
<evidence type="ECO:0000256" key="6">
    <source>
        <dbReference type="ARBA" id="ARBA00022737"/>
    </source>
</evidence>